<dbReference type="SUPFAM" id="SSF55021">
    <property type="entry name" value="ACT-like"/>
    <property type="match status" value="2"/>
</dbReference>
<dbReference type="PIRSF" id="PIRSF008459">
    <property type="entry name" value="UCP008459"/>
    <property type="match status" value="1"/>
</dbReference>
<dbReference type="InterPro" id="IPR016540">
    <property type="entry name" value="UCP008459"/>
</dbReference>
<dbReference type="PANTHER" id="PTHR31131">
    <property type="entry name" value="CHROMOSOME 1, WHOLE GENOME SHOTGUN SEQUENCE"/>
    <property type="match status" value="1"/>
</dbReference>
<proteinExistence type="predicted"/>
<keyword evidence="4" id="KW-1185">Reference proteome</keyword>
<evidence type="ECO:0000259" key="1">
    <source>
        <dbReference type="Pfam" id="PF13840"/>
    </source>
</evidence>
<organism evidence="3 4">
    <name type="scientific">Lacrimispora algidixylanolytica</name>
    <dbReference type="NCBI Taxonomy" id="94868"/>
    <lineage>
        <taxon>Bacteria</taxon>
        <taxon>Bacillati</taxon>
        <taxon>Bacillota</taxon>
        <taxon>Clostridia</taxon>
        <taxon>Lachnospirales</taxon>
        <taxon>Lachnospiraceae</taxon>
        <taxon>Lacrimispora</taxon>
    </lineage>
</organism>
<dbReference type="InterPro" id="IPR051719">
    <property type="entry name" value="CASTOR_mTORC1"/>
</dbReference>
<dbReference type="Pfam" id="PF13840">
    <property type="entry name" value="ACT_7"/>
    <property type="match status" value="1"/>
</dbReference>
<dbReference type="Pfam" id="PF21631">
    <property type="entry name" value="A9CJY8-like_N"/>
    <property type="match status" value="1"/>
</dbReference>
<gene>
    <name evidence="3" type="ORF">BET01_14485</name>
</gene>
<evidence type="ECO:0000313" key="3">
    <source>
        <dbReference type="EMBL" id="RKD33235.1"/>
    </source>
</evidence>
<dbReference type="InterPro" id="IPR027795">
    <property type="entry name" value="CASTOR_ACT_dom"/>
</dbReference>
<sequence length="124" mass="13890">MKLKQITGDYTVCRLSGLSELTKEIQSSPFWFFGKTDDEFSLVCETSLAPENPVEREDGFRAFRMEGVLDFSLIGILSKLSTVLADQGIGIFAVSTFQTDYILVKKESYHKAMKALQEAGYTTI</sequence>
<dbReference type="OrthoDB" id="5615858at2"/>
<accession>A0A419T719</accession>
<dbReference type="InterPro" id="IPR045865">
    <property type="entry name" value="ACT-like_dom_sf"/>
</dbReference>
<dbReference type="EMBL" id="MCIA01000007">
    <property type="protein sequence ID" value="RKD33235.1"/>
    <property type="molecule type" value="Genomic_DNA"/>
</dbReference>
<dbReference type="Proteomes" id="UP000284277">
    <property type="component" value="Unassembled WGS sequence"/>
</dbReference>
<feature type="domain" description="A9CJY8-like N-terminal" evidence="2">
    <location>
        <begin position="8"/>
        <end position="50"/>
    </location>
</feature>
<dbReference type="Gene3D" id="3.30.2130.10">
    <property type="entry name" value="VC0802-like"/>
    <property type="match status" value="1"/>
</dbReference>
<feature type="domain" description="CASTOR ACT" evidence="1">
    <location>
        <begin position="56"/>
        <end position="118"/>
    </location>
</feature>
<dbReference type="InterPro" id="IPR049447">
    <property type="entry name" value="A9CJY8-like_N"/>
</dbReference>
<evidence type="ECO:0000259" key="2">
    <source>
        <dbReference type="Pfam" id="PF21631"/>
    </source>
</evidence>
<dbReference type="RefSeq" id="WP_120195799.1">
    <property type="nucleotide sequence ID" value="NZ_MCIA01000007.1"/>
</dbReference>
<protein>
    <submittedName>
        <fullName evidence="3">Amino acid-binding protein</fullName>
    </submittedName>
</protein>
<dbReference type="AlphaFoldDB" id="A0A419T719"/>
<evidence type="ECO:0000313" key="4">
    <source>
        <dbReference type="Proteomes" id="UP000284277"/>
    </source>
</evidence>
<dbReference type="PANTHER" id="PTHR31131:SF6">
    <property type="entry name" value="CASTOR ACT DOMAIN-CONTAINING PROTEIN"/>
    <property type="match status" value="1"/>
</dbReference>
<comment type="caution">
    <text evidence="3">The sequence shown here is derived from an EMBL/GenBank/DDBJ whole genome shotgun (WGS) entry which is preliminary data.</text>
</comment>
<reference evidence="3 4" key="1">
    <citation type="submission" date="2016-08" db="EMBL/GenBank/DDBJ databases">
        <title>A new outlook on sporulation: Clostridium algidixylanolyticum.</title>
        <authorList>
            <person name="Poppleton D.I."/>
            <person name="Gribaldo S."/>
        </authorList>
    </citation>
    <scope>NUCLEOTIDE SEQUENCE [LARGE SCALE GENOMIC DNA]</scope>
    <source>
        <strain evidence="3 4">SPL73</strain>
    </source>
</reference>
<name>A0A419T719_9FIRM</name>